<protein>
    <recommendedName>
        <fullName evidence="7">DUF86 domain-containing protein</fullName>
    </recommendedName>
</protein>
<dbReference type="STRING" id="204536.SULAZ_0128"/>
<dbReference type="AlphaFoldDB" id="C1DXL2"/>
<comment type="similarity">
    <text evidence="4">Belongs to the HepT RNase toxin family.</text>
</comment>
<keyword evidence="2" id="KW-0540">Nuclease</keyword>
<dbReference type="Pfam" id="PF01934">
    <property type="entry name" value="HepT-like"/>
    <property type="match status" value="2"/>
</dbReference>
<evidence type="ECO:0000256" key="4">
    <source>
        <dbReference type="ARBA" id="ARBA00024207"/>
    </source>
</evidence>
<keyword evidence="3" id="KW-0378">Hydrolase</keyword>
<dbReference type="Gene3D" id="1.20.120.580">
    <property type="entry name" value="bsu32300-like"/>
    <property type="match status" value="1"/>
</dbReference>
<reference evidence="5 6" key="1">
    <citation type="journal article" date="2009" name="J. Bacteriol.">
        <title>Complete and draft genome sequences of six members of the Aquificales.</title>
        <authorList>
            <person name="Reysenbach A.L."/>
            <person name="Hamamura N."/>
            <person name="Podar M."/>
            <person name="Griffiths E."/>
            <person name="Ferreira S."/>
            <person name="Hochstein R."/>
            <person name="Heidelberg J."/>
            <person name="Johnson J."/>
            <person name="Mead D."/>
            <person name="Pohorille A."/>
            <person name="Sarmiento M."/>
            <person name="Schweighofer K."/>
            <person name="Seshadri R."/>
            <person name="Voytek M.A."/>
        </authorList>
    </citation>
    <scope>NUCLEOTIDE SEQUENCE [LARGE SCALE GENOMIC DNA]</scope>
    <source>
        <strain evidence="6">Az-Fu1 / DSM 15241 / OCM 825</strain>
    </source>
</reference>
<proteinExistence type="inferred from homology"/>
<name>C1DXL2_SULAA</name>
<dbReference type="PANTHER" id="PTHR33397">
    <property type="entry name" value="UPF0331 PROTEIN YUTE"/>
    <property type="match status" value="1"/>
</dbReference>
<dbReference type="HOGENOM" id="CLU_911948_0_0_0"/>
<dbReference type="eggNOG" id="COG2445">
    <property type="taxonomic scope" value="Bacteria"/>
</dbReference>
<evidence type="ECO:0000313" key="5">
    <source>
        <dbReference type="EMBL" id="ACN98548.1"/>
    </source>
</evidence>
<dbReference type="PANTHER" id="PTHR33397:SF3">
    <property type="entry name" value="MRNA NUCLEASE HEPT"/>
    <property type="match status" value="1"/>
</dbReference>
<keyword evidence="6" id="KW-1185">Reference proteome</keyword>
<sequence>MLNIEFLNEKATKVNSALKKVSKILEMGEDAFLKTPMYPDRVKYYLIILYDELEAIACHILSNIHNEKIKENCLERLSQEGVFSEKLNRLLQDFTKFKVNLFESGFNYSERELYYLSKEIVDTLNSLFLKELSQVVKQLKEKQPKLAIPVNLVKLNHHASVIKGEIKRLEPFKKMSKEEFLKSSFAIDRSRYFLVVAIDSALWICRHVSRQIGLKPSKDCFKGLGGNNVISQDIAQKLSTISSLRDTLADPTKEVDREFLYNLVNSEFEDITNRFILEIAKFIKYGKRE</sequence>
<dbReference type="EMBL" id="CP001229">
    <property type="protein sequence ID" value="ACN98548.1"/>
    <property type="molecule type" value="Genomic_DNA"/>
</dbReference>
<gene>
    <name evidence="5" type="ordered locus">SULAZ_0128</name>
</gene>
<dbReference type="InterPro" id="IPR052379">
    <property type="entry name" value="Type_VII_TA_RNase"/>
</dbReference>
<dbReference type="GO" id="GO:0016787">
    <property type="term" value="F:hydrolase activity"/>
    <property type="evidence" value="ECO:0007669"/>
    <property type="project" value="UniProtKB-KW"/>
</dbReference>
<dbReference type="GO" id="GO:0110001">
    <property type="term" value="C:toxin-antitoxin complex"/>
    <property type="evidence" value="ECO:0007669"/>
    <property type="project" value="InterPro"/>
</dbReference>
<evidence type="ECO:0000256" key="1">
    <source>
        <dbReference type="ARBA" id="ARBA00022649"/>
    </source>
</evidence>
<accession>C1DXL2</accession>
<evidence type="ECO:0008006" key="7">
    <source>
        <dbReference type="Google" id="ProtNLM"/>
    </source>
</evidence>
<evidence type="ECO:0000313" key="6">
    <source>
        <dbReference type="Proteomes" id="UP000001369"/>
    </source>
</evidence>
<keyword evidence="1" id="KW-1277">Toxin-antitoxin system</keyword>
<organism evidence="5 6">
    <name type="scientific">Sulfurihydrogenibium azorense (strain DSM 15241 / OCM 825 / Az-Fu1)</name>
    <dbReference type="NCBI Taxonomy" id="204536"/>
    <lineage>
        <taxon>Bacteria</taxon>
        <taxon>Pseudomonadati</taxon>
        <taxon>Aquificota</taxon>
        <taxon>Aquificia</taxon>
        <taxon>Aquificales</taxon>
        <taxon>Hydrogenothermaceae</taxon>
        <taxon>Sulfurihydrogenibium</taxon>
    </lineage>
</organism>
<dbReference type="GO" id="GO:0004540">
    <property type="term" value="F:RNA nuclease activity"/>
    <property type="evidence" value="ECO:0007669"/>
    <property type="project" value="InterPro"/>
</dbReference>
<dbReference type="KEGG" id="saf:SULAZ_0128"/>
<dbReference type="RefSeq" id="WP_012673871.1">
    <property type="nucleotide sequence ID" value="NC_012438.1"/>
</dbReference>
<dbReference type="InterPro" id="IPR008201">
    <property type="entry name" value="HepT-like"/>
</dbReference>
<dbReference type="InterPro" id="IPR037038">
    <property type="entry name" value="HepT-like_sf"/>
</dbReference>
<dbReference type="OrthoDB" id="10862at2"/>
<dbReference type="Proteomes" id="UP000001369">
    <property type="component" value="Chromosome"/>
</dbReference>
<evidence type="ECO:0000256" key="2">
    <source>
        <dbReference type="ARBA" id="ARBA00022722"/>
    </source>
</evidence>
<evidence type="ECO:0000256" key="3">
    <source>
        <dbReference type="ARBA" id="ARBA00022801"/>
    </source>
</evidence>